<proteinExistence type="predicted"/>
<keyword evidence="1" id="KW-0812">Transmembrane</keyword>
<accession>A0A0A9GU11</accession>
<dbReference type="AlphaFoldDB" id="A0A0A9GU11"/>
<name>A0A0A9GU11_ARUDO</name>
<organism evidence="2">
    <name type="scientific">Arundo donax</name>
    <name type="common">Giant reed</name>
    <name type="synonym">Donax arundinaceus</name>
    <dbReference type="NCBI Taxonomy" id="35708"/>
    <lineage>
        <taxon>Eukaryota</taxon>
        <taxon>Viridiplantae</taxon>
        <taxon>Streptophyta</taxon>
        <taxon>Embryophyta</taxon>
        <taxon>Tracheophyta</taxon>
        <taxon>Spermatophyta</taxon>
        <taxon>Magnoliopsida</taxon>
        <taxon>Liliopsida</taxon>
        <taxon>Poales</taxon>
        <taxon>Poaceae</taxon>
        <taxon>PACMAD clade</taxon>
        <taxon>Arundinoideae</taxon>
        <taxon>Arundineae</taxon>
        <taxon>Arundo</taxon>
    </lineage>
</organism>
<reference evidence="2" key="1">
    <citation type="submission" date="2014-09" db="EMBL/GenBank/DDBJ databases">
        <authorList>
            <person name="Magalhaes I.L.F."/>
            <person name="Oliveira U."/>
            <person name="Santos F.R."/>
            <person name="Vidigal T.H.D.A."/>
            <person name="Brescovit A.D."/>
            <person name="Santos A.J."/>
        </authorList>
    </citation>
    <scope>NUCLEOTIDE SEQUENCE</scope>
    <source>
        <tissue evidence="2">Shoot tissue taken approximately 20 cm above the soil surface</tissue>
    </source>
</reference>
<feature type="transmembrane region" description="Helical" evidence="1">
    <location>
        <begin position="20"/>
        <end position="38"/>
    </location>
</feature>
<protein>
    <submittedName>
        <fullName evidence="2">Uncharacterized protein</fullName>
    </submittedName>
</protein>
<keyword evidence="1" id="KW-0472">Membrane</keyword>
<keyword evidence="1" id="KW-1133">Transmembrane helix</keyword>
<dbReference type="EMBL" id="GBRH01170877">
    <property type="protein sequence ID" value="JAE27019.1"/>
    <property type="molecule type" value="Transcribed_RNA"/>
</dbReference>
<evidence type="ECO:0000313" key="2">
    <source>
        <dbReference type="EMBL" id="JAE27019.1"/>
    </source>
</evidence>
<reference evidence="2" key="2">
    <citation type="journal article" date="2015" name="Data Brief">
        <title>Shoot transcriptome of the giant reed, Arundo donax.</title>
        <authorList>
            <person name="Barrero R.A."/>
            <person name="Guerrero F.D."/>
            <person name="Moolhuijzen P."/>
            <person name="Goolsby J.A."/>
            <person name="Tidwell J."/>
            <person name="Bellgard S.E."/>
            <person name="Bellgard M.I."/>
        </authorList>
    </citation>
    <scope>NUCLEOTIDE SEQUENCE</scope>
    <source>
        <tissue evidence="2">Shoot tissue taken approximately 20 cm above the soil surface</tissue>
    </source>
</reference>
<evidence type="ECO:0000256" key="1">
    <source>
        <dbReference type="SAM" id="Phobius"/>
    </source>
</evidence>
<sequence length="39" mass="4462">MVCVFAFCCVCFTDSFGFRLVLLLLLLYAISFITCVYIL</sequence>